<evidence type="ECO:0000313" key="2">
    <source>
        <dbReference type="Proteomes" id="UP001291687"/>
    </source>
</evidence>
<dbReference type="RefSeq" id="WP_322776832.1">
    <property type="nucleotide sequence ID" value="NZ_JARJFB010000062.1"/>
</dbReference>
<comment type="caution">
    <text evidence="1">The sequence shown here is derived from an EMBL/GenBank/DDBJ whole genome shotgun (WGS) entry which is preliminary data.</text>
</comment>
<name>A0ABU5NCN8_9RICK</name>
<dbReference type="EMBL" id="JARJFB010000062">
    <property type="protein sequence ID" value="MEA0970935.1"/>
    <property type="molecule type" value="Genomic_DNA"/>
</dbReference>
<evidence type="ECO:0000313" key="1">
    <source>
        <dbReference type="EMBL" id="MEA0970935.1"/>
    </source>
</evidence>
<proteinExistence type="predicted"/>
<accession>A0ABU5NCN8</accession>
<dbReference type="Proteomes" id="UP001291687">
    <property type="component" value="Unassembled WGS sequence"/>
</dbReference>
<gene>
    <name evidence="1" type="ORF">Megvenef_00904</name>
</gene>
<keyword evidence="2" id="KW-1185">Reference proteome</keyword>
<sequence length="76" mass="8700">MARTKQSQEARSNAEVLKNLVKDQLQFQPEDQLQQQNTDKTNDQIFICDANGCESVQSTNLIGDLLFTEYYSDPDE</sequence>
<organism evidence="1 2">
    <name type="scientific">Candidatus Megaera venefica</name>
    <dbReference type="NCBI Taxonomy" id="2055910"/>
    <lineage>
        <taxon>Bacteria</taxon>
        <taxon>Pseudomonadati</taxon>
        <taxon>Pseudomonadota</taxon>
        <taxon>Alphaproteobacteria</taxon>
        <taxon>Rickettsiales</taxon>
        <taxon>Rickettsiaceae</taxon>
        <taxon>Candidatus Megaera</taxon>
    </lineage>
</organism>
<reference evidence="1 2" key="1">
    <citation type="submission" date="2023-03" db="EMBL/GenBank/DDBJ databases">
        <title>Host association and intracellularity evolved multiple times independently in the Rickettsiales.</title>
        <authorList>
            <person name="Castelli M."/>
            <person name="Nardi T."/>
            <person name="Gammuto L."/>
            <person name="Bellinzona G."/>
            <person name="Sabaneyeva E."/>
            <person name="Potekhin A."/>
            <person name="Serra V."/>
            <person name="Petroni G."/>
            <person name="Sassera D."/>
        </authorList>
    </citation>
    <scope>NUCLEOTIDE SEQUENCE [LARGE SCALE GENOMIC DNA]</scope>
    <source>
        <strain evidence="1 2">Sr 2-6</strain>
    </source>
</reference>
<protein>
    <submittedName>
        <fullName evidence="1">Uncharacterized protein</fullName>
    </submittedName>
</protein>